<dbReference type="AlphaFoldDB" id="A0A418YPE9"/>
<comment type="caution">
    <text evidence="2">The sequence shown here is derived from an EMBL/GenBank/DDBJ whole genome shotgun (WGS) entry which is preliminary data.</text>
</comment>
<organism evidence="2 3">
    <name type="scientific">Sphingobium terrigena</name>
    <dbReference type="NCBI Taxonomy" id="2304063"/>
    <lineage>
        <taxon>Bacteria</taxon>
        <taxon>Pseudomonadati</taxon>
        <taxon>Pseudomonadota</taxon>
        <taxon>Alphaproteobacteria</taxon>
        <taxon>Sphingomonadales</taxon>
        <taxon>Sphingomonadaceae</taxon>
        <taxon>Sphingobium</taxon>
    </lineage>
</organism>
<sequence>MTQAQPASAPPRLYSQTDHDDRGNFHYDGDLYRPGEALPALCARIENHLHSLIGDTRFTSRGERYSGGRKVTVELLDSPVDLTDESERRAFTIMVRDEIERFGFTRSNFYQDYLQCAFHSDVQIGKAYWSALAARRGKANKVEPLVSLAAFKRRIKPGDRLKLVAAPDGHRAIGTTRSIKAVRSGDLIFEGNVYLDFPRAAGFACDGRLVRIANGNEHEPDRHLLYEWIPAEQ</sequence>
<proteinExistence type="predicted"/>
<reference evidence="2 3" key="1">
    <citation type="submission" date="2018-08" db="EMBL/GenBank/DDBJ databases">
        <title>Sphingobium sp. EO9.</title>
        <authorList>
            <person name="Park Y."/>
            <person name="Kim K.H."/>
            <person name="Jeon C.O."/>
        </authorList>
    </citation>
    <scope>NUCLEOTIDE SEQUENCE [LARGE SCALE GENOMIC DNA]</scope>
    <source>
        <strain evidence="2 3">EO9</strain>
    </source>
</reference>
<feature type="compositionally biased region" description="Basic and acidic residues" evidence="1">
    <location>
        <begin position="17"/>
        <end position="26"/>
    </location>
</feature>
<evidence type="ECO:0000313" key="2">
    <source>
        <dbReference type="EMBL" id="RJG53187.1"/>
    </source>
</evidence>
<protein>
    <submittedName>
        <fullName evidence="2">Uncharacterized protein</fullName>
    </submittedName>
</protein>
<dbReference type="OrthoDB" id="7465799at2"/>
<accession>A0A418YPE9</accession>
<evidence type="ECO:0000313" key="3">
    <source>
        <dbReference type="Proteomes" id="UP000283469"/>
    </source>
</evidence>
<gene>
    <name evidence="2" type="ORF">D0Z70_17370</name>
</gene>
<dbReference type="Proteomes" id="UP000283469">
    <property type="component" value="Unassembled WGS sequence"/>
</dbReference>
<dbReference type="EMBL" id="QVRA01000018">
    <property type="protein sequence ID" value="RJG53187.1"/>
    <property type="molecule type" value="Genomic_DNA"/>
</dbReference>
<keyword evidence="3" id="KW-1185">Reference proteome</keyword>
<name>A0A418YPE9_9SPHN</name>
<evidence type="ECO:0000256" key="1">
    <source>
        <dbReference type="SAM" id="MobiDB-lite"/>
    </source>
</evidence>
<feature type="region of interest" description="Disordered" evidence="1">
    <location>
        <begin position="1"/>
        <end position="26"/>
    </location>
</feature>